<name>A0A2R8FB85_9CHLA</name>
<evidence type="ECO:0000313" key="2">
    <source>
        <dbReference type="Proteomes" id="UP000244926"/>
    </source>
</evidence>
<protein>
    <recommendedName>
        <fullName evidence="3">Lipoprotein</fullName>
    </recommendedName>
</protein>
<accession>A0A2R8FB85</accession>
<dbReference type="PROSITE" id="PS51257">
    <property type="entry name" value="PROKAR_LIPOPROTEIN"/>
    <property type="match status" value="1"/>
</dbReference>
<reference evidence="2" key="1">
    <citation type="submission" date="2017-11" db="EMBL/GenBank/DDBJ databases">
        <authorList>
            <person name="Seth-Smith MB H."/>
        </authorList>
    </citation>
    <scope>NUCLEOTIDE SEQUENCE [LARGE SCALE GENOMIC DNA]</scope>
</reference>
<organism evidence="1 2">
    <name type="scientific">Chlamydia serpentis</name>
    <dbReference type="NCBI Taxonomy" id="1967782"/>
    <lineage>
        <taxon>Bacteria</taxon>
        <taxon>Pseudomonadati</taxon>
        <taxon>Chlamydiota</taxon>
        <taxon>Chlamydiia</taxon>
        <taxon>Chlamydiales</taxon>
        <taxon>Chlamydiaceae</taxon>
        <taxon>Chlamydia/Chlamydophila group</taxon>
        <taxon>Chlamydia</taxon>
    </lineage>
</organism>
<dbReference type="Proteomes" id="UP000244926">
    <property type="component" value="Chromosome I"/>
</dbReference>
<dbReference type="OrthoDB" id="19010at2"/>
<dbReference type="EMBL" id="LT993738">
    <property type="protein sequence ID" value="SPN73678.1"/>
    <property type="molecule type" value="Genomic_DNA"/>
</dbReference>
<dbReference type="KEGG" id="csee:C10C_0517"/>
<evidence type="ECO:0000313" key="1">
    <source>
        <dbReference type="EMBL" id="SPN73678.1"/>
    </source>
</evidence>
<dbReference type="AlphaFoldDB" id="A0A2R8FB85"/>
<proteinExistence type="predicted"/>
<keyword evidence="2" id="KW-1185">Reference proteome</keyword>
<evidence type="ECO:0008006" key="3">
    <source>
        <dbReference type="Google" id="ProtNLM"/>
    </source>
</evidence>
<sequence>MKLFYFCNIVFLVSLFSVGCSYAPPPRSYILAQGRTPLLNKAHSLELLLAKAILNTCYRTSL</sequence>
<gene>
    <name evidence="1" type="ORF">C10C_0517</name>
</gene>
<dbReference type="RefSeq" id="WP_108897135.1">
    <property type="nucleotide sequence ID" value="NZ_LT993738.1"/>
</dbReference>